<dbReference type="GO" id="GO:0019171">
    <property type="term" value="F:(3R)-hydroxyacyl-[acyl-carrier-protein] dehydratase activity"/>
    <property type="evidence" value="ECO:0007669"/>
    <property type="project" value="UniProtKB-EC"/>
</dbReference>
<keyword evidence="7 9" id="KW-0456">Lyase</keyword>
<dbReference type="GO" id="GO:0006633">
    <property type="term" value="P:fatty acid biosynthetic process"/>
    <property type="evidence" value="ECO:0007669"/>
    <property type="project" value="UniProtKB-UniRule"/>
</dbReference>
<dbReference type="InterPro" id="IPR029069">
    <property type="entry name" value="HotDog_dom_sf"/>
</dbReference>
<comment type="similarity">
    <text evidence="2 9">Belongs to the thioester dehydratase family. FabZ subfamily.</text>
</comment>
<organism evidence="10 11">
    <name type="scientific">Burkholderia cenocepacia (strain ATCC BAA-245 / DSM 16553 / LMG 16656 / NCTC 13227 / J2315 / CF5610)</name>
    <name type="common">Burkholderia cepacia (strain J2315)</name>
    <dbReference type="NCBI Taxonomy" id="216591"/>
    <lineage>
        <taxon>Bacteria</taxon>
        <taxon>Pseudomonadati</taxon>
        <taxon>Pseudomonadota</taxon>
        <taxon>Betaproteobacteria</taxon>
        <taxon>Burkholderiales</taxon>
        <taxon>Burkholderiaceae</taxon>
        <taxon>Burkholderia</taxon>
        <taxon>Burkholderia cepacia complex</taxon>
    </lineage>
</organism>
<evidence type="ECO:0000256" key="1">
    <source>
        <dbReference type="ARBA" id="ARBA00004496"/>
    </source>
</evidence>
<dbReference type="AlphaFoldDB" id="B4ECM0"/>
<dbReference type="NCBIfam" id="NF000582">
    <property type="entry name" value="PRK00006.1"/>
    <property type="match status" value="1"/>
</dbReference>
<dbReference type="HAMAP" id="MF_00406">
    <property type="entry name" value="FabZ"/>
    <property type="match status" value="1"/>
</dbReference>
<dbReference type="GO" id="GO:0005737">
    <property type="term" value="C:cytoplasm"/>
    <property type="evidence" value="ECO:0007669"/>
    <property type="project" value="UniProtKB-SubCell"/>
</dbReference>
<keyword evidence="11" id="KW-1185">Reference proteome</keyword>
<name>B4ECM0_BURCJ</name>
<comment type="subcellular location">
    <subcellularLocation>
        <location evidence="1 9">Cytoplasm</location>
    </subcellularLocation>
</comment>
<dbReference type="Proteomes" id="UP000001035">
    <property type="component" value="Chromosome 1"/>
</dbReference>
<reference evidence="10 11" key="1">
    <citation type="journal article" date="2009" name="J. Bacteriol.">
        <title>The genome of Burkholderia cenocepacia J2315, an epidemic pathogen of cystic fibrosis patients.</title>
        <authorList>
            <person name="Holden M.T."/>
            <person name="Seth-Smith H.M."/>
            <person name="Crossman L.C."/>
            <person name="Sebaihia M."/>
            <person name="Bentley S.D."/>
            <person name="Cerdeno-Tarraga A.M."/>
            <person name="Thomson N.R."/>
            <person name="Bason N."/>
            <person name="Quail M.A."/>
            <person name="Sharp S."/>
            <person name="Cherevach I."/>
            <person name="Churcher C."/>
            <person name="Goodhead I."/>
            <person name="Hauser H."/>
            <person name="Holroyd N."/>
            <person name="Mungall K."/>
            <person name="Scott P."/>
            <person name="Walker D."/>
            <person name="White B."/>
            <person name="Rose H."/>
            <person name="Iversen P."/>
            <person name="Mil-Homens D."/>
            <person name="Rocha E.P."/>
            <person name="Fialho A.M."/>
            <person name="Baldwin A."/>
            <person name="Dowson C."/>
            <person name="Barrell B.G."/>
            <person name="Govan J.R."/>
            <person name="Vandamme P."/>
            <person name="Hart C.A."/>
            <person name="Mahenthiralingam E."/>
            <person name="Parkhill J."/>
        </authorList>
    </citation>
    <scope>NUCLEOTIDE SEQUENCE [LARGE SCALE GENOMIC DNA]</scope>
    <source>
        <strain evidence="11">ATCC BAA-245 / DSM 16553 / LMG 16656 / NCTC 13227 / J2315 / CF5610</strain>
    </source>
</reference>
<dbReference type="CDD" id="cd01288">
    <property type="entry name" value="FabZ"/>
    <property type="match status" value="1"/>
</dbReference>
<dbReference type="PANTHER" id="PTHR30272">
    <property type="entry name" value="3-HYDROXYACYL-[ACYL-CARRIER-PROTEIN] DEHYDRATASE"/>
    <property type="match status" value="1"/>
</dbReference>
<evidence type="ECO:0000256" key="4">
    <source>
        <dbReference type="ARBA" id="ARBA00022516"/>
    </source>
</evidence>
<keyword evidence="5 9" id="KW-0441">Lipid A biosynthesis</keyword>
<dbReference type="Gene3D" id="3.10.129.10">
    <property type="entry name" value="Hotdog Thioesterase"/>
    <property type="match status" value="1"/>
</dbReference>
<dbReference type="GO" id="GO:0016020">
    <property type="term" value="C:membrane"/>
    <property type="evidence" value="ECO:0007669"/>
    <property type="project" value="GOC"/>
</dbReference>
<sequence length="160" mass="17992">MRRTIMSTEKINLDIHKILTLLPHRYPILLVDRVLELEPHKGIKALKNVSINEPFFQGHFPKRPVMPGVLILEALAQAAALLTFAEEQPKDPENTLYYFVGIDGARFKRVVEPGDQLILNVTFERYIRGIWKFKAVAEVGGKVAAEAELMCTVKTADAAP</sequence>
<dbReference type="GO" id="GO:0009245">
    <property type="term" value="P:lipid A biosynthetic process"/>
    <property type="evidence" value="ECO:0007669"/>
    <property type="project" value="UniProtKB-UniRule"/>
</dbReference>
<evidence type="ECO:0000256" key="3">
    <source>
        <dbReference type="ARBA" id="ARBA00022490"/>
    </source>
</evidence>
<comment type="function">
    <text evidence="8 9">Involved in unsaturated fatty acids biosynthesis. Catalyzes the dehydration of short chain beta-hydroxyacyl-ACPs and long chain saturated and unsaturated beta-hydroxyacyl-ACPs.</text>
</comment>
<dbReference type="SUPFAM" id="SSF54637">
    <property type="entry name" value="Thioesterase/thiol ester dehydrase-isomerase"/>
    <property type="match status" value="1"/>
</dbReference>
<keyword evidence="3 9" id="KW-0963">Cytoplasm</keyword>
<dbReference type="PANTHER" id="PTHR30272:SF1">
    <property type="entry name" value="3-HYDROXYACYL-[ACYL-CARRIER-PROTEIN] DEHYDRATASE"/>
    <property type="match status" value="1"/>
</dbReference>
<evidence type="ECO:0000313" key="11">
    <source>
        <dbReference type="Proteomes" id="UP000001035"/>
    </source>
</evidence>
<dbReference type="KEGG" id="bcj:BCAL2080"/>
<dbReference type="InterPro" id="IPR010084">
    <property type="entry name" value="FabZ"/>
</dbReference>
<evidence type="ECO:0000256" key="2">
    <source>
        <dbReference type="ARBA" id="ARBA00009174"/>
    </source>
</evidence>
<keyword evidence="6 9" id="KW-0443">Lipid metabolism</keyword>
<dbReference type="FunFam" id="3.10.129.10:FF:000001">
    <property type="entry name" value="3-hydroxyacyl-[acyl-carrier-protein] dehydratase FabZ"/>
    <property type="match status" value="1"/>
</dbReference>
<evidence type="ECO:0000256" key="7">
    <source>
        <dbReference type="ARBA" id="ARBA00023239"/>
    </source>
</evidence>
<evidence type="ECO:0000256" key="6">
    <source>
        <dbReference type="ARBA" id="ARBA00023098"/>
    </source>
</evidence>
<evidence type="ECO:0000313" key="10">
    <source>
        <dbReference type="EMBL" id="CAR52380.1"/>
    </source>
</evidence>
<comment type="catalytic activity">
    <reaction evidence="9">
        <text>a (3R)-hydroxyacyl-[ACP] = a (2E)-enoyl-[ACP] + H2O</text>
        <dbReference type="Rhea" id="RHEA:13097"/>
        <dbReference type="Rhea" id="RHEA-COMP:9925"/>
        <dbReference type="Rhea" id="RHEA-COMP:9945"/>
        <dbReference type="ChEBI" id="CHEBI:15377"/>
        <dbReference type="ChEBI" id="CHEBI:78784"/>
        <dbReference type="ChEBI" id="CHEBI:78827"/>
        <dbReference type="EC" id="4.2.1.59"/>
    </reaction>
</comment>
<dbReference type="EC" id="4.2.1.59" evidence="9"/>
<dbReference type="InterPro" id="IPR013114">
    <property type="entry name" value="FabA_FabZ"/>
</dbReference>
<dbReference type="NCBIfam" id="TIGR01750">
    <property type="entry name" value="fabZ"/>
    <property type="match status" value="1"/>
</dbReference>
<evidence type="ECO:0000256" key="9">
    <source>
        <dbReference type="HAMAP-Rule" id="MF_00406"/>
    </source>
</evidence>
<keyword evidence="4 9" id="KW-0444">Lipid biosynthesis</keyword>
<gene>
    <name evidence="9 10" type="primary">fabZ</name>
    <name evidence="10" type="synonym">sefA</name>
    <name evidence="10" type="ORF">BCAL2080</name>
</gene>
<protein>
    <recommendedName>
        <fullName evidence="9">3-hydroxyacyl-[acyl-carrier-protein] dehydratase FabZ</fullName>
        <ecNumber evidence="9">4.2.1.59</ecNumber>
    </recommendedName>
    <alternativeName>
        <fullName evidence="9">(3R)-hydroxymyristoyl-[acyl-carrier-protein] dehydratase</fullName>
        <shortName evidence="9">(3R)-hydroxymyristoyl-ACP dehydrase</shortName>
    </alternativeName>
    <alternativeName>
        <fullName evidence="9">Beta-hydroxyacyl-ACP dehydratase</fullName>
    </alternativeName>
</protein>
<evidence type="ECO:0000256" key="8">
    <source>
        <dbReference type="ARBA" id="ARBA00025049"/>
    </source>
</evidence>
<evidence type="ECO:0000256" key="5">
    <source>
        <dbReference type="ARBA" id="ARBA00022556"/>
    </source>
</evidence>
<dbReference type="Pfam" id="PF07977">
    <property type="entry name" value="FabA"/>
    <property type="match status" value="1"/>
</dbReference>
<dbReference type="EMBL" id="AM747720">
    <property type="protein sequence ID" value="CAR52380.1"/>
    <property type="molecule type" value="Genomic_DNA"/>
</dbReference>
<dbReference type="eggNOG" id="COG0764">
    <property type="taxonomic scope" value="Bacteria"/>
</dbReference>
<feature type="active site" evidence="9">
    <location>
        <position position="59"/>
    </location>
</feature>
<accession>B4ECM0</accession>
<proteinExistence type="inferred from homology"/>
<dbReference type="HOGENOM" id="CLU_078912_1_0_4"/>